<dbReference type="OrthoDB" id="9807890at2"/>
<evidence type="ECO:0000313" key="2">
    <source>
        <dbReference type="EMBL" id="API60817.1"/>
    </source>
</evidence>
<proteinExistence type="predicted"/>
<feature type="domain" description="Calcineurin-like phosphoesterase" evidence="1">
    <location>
        <begin position="20"/>
        <end position="212"/>
    </location>
</feature>
<dbReference type="InterPro" id="IPR050126">
    <property type="entry name" value="Ap4A_hydrolase"/>
</dbReference>
<dbReference type="PANTHER" id="PTHR42850">
    <property type="entry name" value="METALLOPHOSPHOESTERASE"/>
    <property type="match status" value="1"/>
</dbReference>
<dbReference type="Pfam" id="PF00149">
    <property type="entry name" value="Metallophos"/>
    <property type="match status" value="1"/>
</dbReference>
<dbReference type="Proteomes" id="UP000182063">
    <property type="component" value="Chromosome"/>
</dbReference>
<dbReference type="CDD" id="cd00144">
    <property type="entry name" value="MPP_PPP_family"/>
    <property type="match status" value="1"/>
</dbReference>
<organism evidence="2 3">
    <name type="scientific">Tardibacter chloracetimidivorans</name>
    <dbReference type="NCBI Taxonomy" id="1921510"/>
    <lineage>
        <taxon>Bacteria</taxon>
        <taxon>Pseudomonadati</taxon>
        <taxon>Pseudomonadota</taxon>
        <taxon>Alphaproteobacteria</taxon>
        <taxon>Sphingomonadales</taxon>
        <taxon>Sphingomonadaceae</taxon>
        <taxon>Tardibacter</taxon>
    </lineage>
</organism>
<dbReference type="GO" id="GO:0008803">
    <property type="term" value="F:bis(5'-nucleosyl)-tetraphosphatase (symmetrical) activity"/>
    <property type="evidence" value="ECO:0007669"/>
    <property type="project" value="TreeGrafter"/>
</dbReference>
<dbReference type="STRING" id="1921510.BSL82_17290"/>
<sequence length="248" mass="27212">MSGNSPIITPDPPSIPEGRRVYAIGDVHGRMDLLDRLIRMIGDDDTRRPQLETEIILLGDLVDRGPDSAGVVARAMTGSAGFAPLHTLMGNHEEQLVDSVAGDGEMISAWLFYGGRETLQSFGVPEQIIASGDETAMMRAARAVIPSDVIRWLRALPMSRRIGDYLFVHAGVRPGVPLDEQDPVDMRWIRREFLESEADHGAVVVHGHSIRPEVQMCPNRIGIDTGAYASDRLTAIGLEGARRWVLQT</sequence>
<dbReference type="KEGG" id="sphj:BSL82_17290"/>
<dbReference type="GO" id="GO:0016791">
    <property type="term" value="F:phosphatase activity"/>
    <property type="evidence" value="ECO:0007669"/>
    <property type="project" value="TreeGrafter"/>
</dbReference>
<dbReference type="RefSeq" id="WP_072598474.1">
    <property type="nucleotide sequence ID" value="NZ_CP018221.1"/>
</dbReference>
<dbReference type="InterPro" id="IPR004843">
    <property type="entry name" value="Calcineurin-like_PHP"/>
</dbReference>
<dbReference type="InterPro" id="IPR029052">
    <property type="entry name" value="Metallo-depent_PP-like"/>
</dbReference>
<evidence type="ECO:0000259" key="1">
    <source>
        <dbReference type="Pfam" id="PF00149"/>
    </source>
</evidence>
<dbReference type="AlphaFoldDB" id="A0A1L3ZYW3"/>
<gene>
    <name evidence="2" type="ORF">BSL82_17290</name>
</gene>
<dbReference type="PANTHER" id="PTHR42850:SF4">
    <property type="entry name" value="ZINC-DEPENDENT ENDOPOLYPHOSPHATASE"/>
    <property type="match status" value="1"/>
</dbReference>
<dbReference type="SUPFAM" id="SSF56300">
    <property type="entry name" value="Metallo-dependent phosphatases"/>
    <property type="match status" value="1"/>
</dbReference>
<evidence type="ECO:0000313" key="3">
    <source>
        <dbReference type="Proteomes" id="UP000182063"/>
    </source>
</evidence>
<dbReference type="GO" id="GO:0005737">
    <property type="term" value="C:cytoplasm"/>
    <property type="evidence" value="ECO:0007669"/>
    <property type="project" value="TreeGrafter"/>
</dbReference>
<keyword evidence="3" id="KW-1185">Reference proteome</keyword>
<protein>
    <recommendedName>
        <fullName evidence="1">Calcineurin-like phosphoesterase domain-containing protein</fullName>
    </recommendedName>
</protein>
<name>A0A1L3ZYW3_9SPHN</name>
<accession>A0A1L3ZYW3</accession>
<reference evidence="3" key="1">
    <citation type="submission" date="2016-11" db="EMBL/GenBank/DDBJ databases">
        <title>Complete Genome Sequence of alachlor-degrading Sphingomonas sp. strain JJ-A5.</title>
        <authorList>
            <person name="Lee H."/>
            <person name="Ka J.-O."/>
        </authorList>
    </citation>
    <scope>NUCLEOTIDE SEQUENCE [LARGE SCALE GENOMIC DNA]</scope>
    <source>
        <strain evidence="3">JJ-A5</strain>
    </source>
</reference>
<dbReference type="Gene3D" id="3.60.21.10">
    <property type="match status" value="1"/>
</dbReference>
<dbReference type="EMBL" id="CP018221">
    <property type="protein sequence ID" value="API60817.1"/>
    <property type="molecule type" value="Genomic_DNA"/>
</dbReference>
<dbReference type="GO" id="GO:0110154">
    <property type="term" value="P:RNA decapping"/>
    <property type="evidence" value="ECO:0007669"/>
    <property type="project" value="TreeGrafter"/>
</dbReference>